<dbReference type="PANTHER" id="PTHR33495">
    <property type="entry name" value="ANTI-SIGMA FACTOR ANTAGONIST TM_1081-RELATED-RELATED"/>
    <property type="match status" value="1"/>
</dbReference>
<protein>
    <submittedName>
        <fullName evidence="2">STAS domain-containing protein</fullName>
    </submittedName>
</protein>
<keyword evidence="3" id="KW-1185">Reference proteome</keyword>
<dbReference type="InterPro" id="IPR002645">
    <property type="entry name" value="STAS_dom"/>
</dbReference>
<dbReference type="InterPro" id="IPR058548">
    <property type="entry name" value="MlaB-like_STAS"/>
</dbReference>
<sequence>MTAVPGAEPRTVTLICDECGDTVNAPEVAHDEEIVWPRLGPLGWSGSPFAAGQHRCPQCILRPPPHDRLPAGRPQLGASYDLREHADLGIVVITPLTDVDAEATVVLRKALEQALDTHRHVLVDLHAAEVIDSAGLGLLVRAHQHAKRRGGTLTLAAPSRYLRTVLHTMRLEGVFDIAENATAVLDAHRGTEISGR</sequence>
<feature type="domain" description="STAS" evidence="1">
    <location>
        <begin position="89"/>
        <end position="191"/>
    </location>
</feature>
<dbReference type="PROSITE" id="PS50801">
    <property type="entry name" value="STAS"/>
    <property type="match status" value="1"/>
</dbReference>
<dbReference type="EMBL" id="JAGFNS010000054">
    <property type="protein sequence ID" value="MBO3744145.1"/>
    <property type="molecule type" value="Genomic_DNA"/>
</dbReference>
<evidence type="ECO:0000259" key="1">
    <source>
        <dbReference type="PROSITE" id="PS50801"/>
    </source>
</evidence>
<dbReference type="SUPFAM" id="SSF52091">
    <property type="entry name" value="SpoIIaa-like"/>
    <property type="match status" value="1"/>
</dbReference>
<dbReference type="RefSeq" id="WP_208473380.1">
    <property type="nucleotide sequence ID" value="NZ_JAGFNS010000054.1"/>
</dbReference>
<dbReference type="InterPro" id="IPR036513">
    <property type="entry name" value="STAS_dom_sf"/>
</dbReference>
<gene>
    <name evidence="2" type="ORF">J5X75_42305</name>
</gene>
<reference evidence="2 3" key="1">
    <citation type="submission" date="2021-03" db="EMBL/GenBank/DDBJ databases">
        <title>Actinoplanes flavus sp. nov., a novel actinomycete isolated from Coconut Palm rhizosphere soil.</title>
        <authorList>
            <person name="Luo X."/>
        </authorList>
    </citation>
    <scope>NUCLEOTIDE SEQUENCE [LARGE SCALE GENOMIC DNA]</scope>
    <source>
        <strain evidence="2 3">NEAU-H7</strain>
    </source>
</reference>
<dbReference type="Pfam" id="PF13466">
    <property type="entry name" value="STAS_2"/>
    <property type="match status" value="1"/>
</dbReference>
<dbReference type="Gene3D" id="3.30.750.24">
    <property type="entry name" value="STAS domain"/>
    <property type="match status" value="1"/>
</dbReference>
<comment type="caution">
    <text evidence="2">The sequence shown here is derived from an EMBL/GenBank/DDBJ whole genome shotgun (WGS) entry which is preliminary data.</text>
</comment>
<organism evidence="2 3">
    <name type="scientific">Actinoplanes flavus</name>
    <dbReference type="NCBI Taxonomy" id="2820290"/>
    <lineage>
        <taxon>Bacteria</taxon>
        <taxon>Bacillati</taxon>
        <taxon>Actinomycetota</taxon>
        <taxon>Actinomycetes</taxon>
        <taxon>Micromonosporales</taxon>
        <taxon>Micromonosporaceae</taxon>
        <taxon>Actinoplanes</taxon>
    </lineage>
</organism>
<evidence type="ECO:0000313" key="3">
    <source>
        <dbReference type="Proteomes" id="UP000679690"/>
    </source>
</evidence>
<proteinExistence type="predicted"/>
<dbReference type="CDD" id="cd07043">
    <property type="entry name" value="STAS_anti-anti-sigma_factors"/>
    <property type="match status" value="1"/>
</dbReference>
<dbReference type="Proteomes" id="UP000679690">
    <property type="component" value="Unassembled WGS sequence"/>
</dbReference>
<name>A0ABS3UZY8_9ACTN</name>
<accession>A0ABS3UZY8</accession>
<evidence type="ECO:0000313" key="2">
    <source>
        <dbReference type="EMBL" id="MBO3744145.1"/>
    </source>
</evidence>
<dbReference type="PANTHER" id="PTHR33495:SF2">
    <property type="entry name" value="ANTI-SIGMA FACTOR ANTAGONIST TM_1081-RELATED"/>
    <property type="match status" value="1"/>
</dbReference>